<evidence type="ECO:0000313" key="3">
    <source>
        <dbReference type="Proteomes" id="UP000886724"/>
    </source>
</evidence>
<keyword evidence="1" id="KW-1133">Transmembrane helix</keyword>
<keyword evidence="1" id="KW-0472">Membrane</keyword>
<keyword evidence="1" id="KW-0812">Transmembrane</keyword>
<proteinExistence type="predicted"/>
<comment type="caution">
    <text evidence="2">The sequence shown here is derived from an EMBL/GenBank/DDBJ whole genome shotgun (WGS) entry which is preliminary data.</text>
</comment>
<dbReference type="AlphaFoldDB" id="A0A9D2BPG5"/>
<name>A0A9D2BPG5_9FIRM</name>
<reference evidence="2" key="1">
    <citation type="journal article" date="2021" name="PeerJ">
        <title>Extensive microbial diversity within the chicken gut microbiome revealed by metagenomics and culture.</title>
        <authorList>
            <person name="Gilroy R."/>
            <person name="Ravi A."/>
            <person name="Getino M."/>
            <person name="Pursley I."/>
            <person name="Horton D.L."/>
            <person name="Alikhan N.F."/>
            <person name="Baker D."/>
            <person name="Gharbi K."/>
            <person name="Hall N."/>
            <person name="Watson M."/>
            <person name="Adriaenssens E.M."/>
            <person name="Foster-Nyarko E."/>
            <person name="Jarju S."/>
            <person name="Secka A."/>
            <person name="Antonio M."/>
            <person name="Oren A."/>
            <person name="Chaudhuri R.R."/>
            <person name="La Ragione R."/>
            <person name="Hildebrand F."/>
            <person name="Pallen M.J."/>
        </authorList>
    </citation>
    <scope>NUCLEOTIDE SEQUENCE</scope>
    <source>
        <strain evidence="2">ChiGjej1B1-14440</strain>
    </source>
</reference>
<evidence type="ECO:0000313" key="2">
    <source>
        <dbReference type="EMBL" id="HIX82769.1"/>
    </source>
</evidence>
<feature type="transmembrane region" description="Helical" evidence="1">
    <location>
        <begin position="20"/>
        <end position="41"/>
    </location>
</feature>
<sequence length="80" mass="9044">MKSLKELVGREKIETINNDLTYKAIAILIVGILIYITYIICKEGFIKIPGIGGILNSILNTFNDIIAFFSELIWNIIENL</sequence>
<dbReference type="Proteomes" id="UP000886724">
    <property type="component" value="Unassembled WGS sequence"/>
</dbReference>
<dbReference type="EMBL" id="DXET01000285">
    <property type="protein sequence ID" value="HIX82769.1"/>
    <property type="molecule type" value="Genomic_DNA"/>
</dbReference>
<accession>A0A9D2BPG5</accession>
<protein>
    <submittedName>
        <fullName evidence="2">Uncharacterized protein</fullName>
    </submittedName>
</protein>
<reference evidence="2" key="2">
    <citation type="submission" date="2021-04" db="EMBL/GenBank/DDBJ databases">
        <authorList>
            <person name="Gilroy R."/>
        </authorList>
    </citation>
    <scope>NUCLEOTIDE SEQUENCE</scope>
    <source>
        <strain evidence="2">ChiGjej1B1-14440</strain>
    </source>
</reference>
<gene>
    <name evidence="2" type="ORF">H9980_12500</name>
</gene>
<evidence type="ECO:0000256" key="1">
    <source>
        <dbReference type="SAM" id="Phobius"/>
    </source>
</evidence>
<organism evidence="2 3">
    <name type="scientific">Candidatus Erysipelatoclostridium merdavium</name>
    <dbReference type="NCBI Taxonomy" id="2838566"/>
    <lineage>
        <taxon>Bacteria</taxon>
        <taxon>Bacillati</taxon>
        <taxon>Bacillota</taxon>
        <taxon>Erysipelotrichia</taxon>
        <taxon>Erysipelotrichales</taxon>
        <taxon>Erysipelotrichales incertae sedis</taxon>
    </lineage>
</organism>